<proteinExistence type="predicted"/>
<dbReference type="InterPro" id="IPR011335">
    <property type="entry name" value="Restrct_endonuc-II-like"/>
</dbReference>
<dbReference type="GO" id="GO:0004519">
    <property type="term" value="F:endonuclease activity"/>
    <property type="evidence" value="ECO:0007669"/>
    <property type="project" value="UniProtKB-KW"/>
</dbReference>
<dbReference type="InterPro" id="IPR008538">
    <property type="entry name" value="Uma2"/>
</dbReference>
<reference evidence="2 3" key="1">
    <citation type="submission" date="2023-07" db="EMBL/GenBank/DDBJ databases">
        <title>Sequencing the genomes of 1000 actinobacteria strains.</title>
        <authorList>
            <person name="Klenk H.-P."/>
        </authorList>
    </citation>
    <scope>NUCLEOTIDE SEQUENCE [LARGE SCALE GENOMIC DNA]</scope>
    <source>
        <strain evidence="2 3">DSM 44710</strain>
    </source>
</reference>
<dbReference type="Gene3D" id="3.90.1570.10">
    <property type="entry name" value="tt1808, chain A"/>
    <property type="match status" value="1"/>
</dbReference>
<comment type="caution">
    <text evidence="2">The sequence shown here is derived from an EMBL/GenBank/DDBJ whole genome shotgun (WGS) entry which is preliminary data.</text>
</comment>
<keyword evidence="2" id="KW-0540">Nuclease</keyword>
<keyword evidence="3" id="KW-1185">Reference proteome</keyword>
<dbReference type="SUPFAM" id="SSF52980">
    <property type="entry name" value="Restriction endonuclease-like"/>
    <property type="match status" value="1"/>
</dbReference>
<dbReference type="PANTHER" id="PTHR35400:SF3">
    <property type="entry name" value="SLL1072 PROTEIN"/>
    <property type="match status" value="1"/>
</dbReference>
<dbReference type="InterPro" id="IPR012296">
    <property type="entry name" value="Nuclease_put_TT1808"/>
</dbReference>
<dbReference type="Pfam" id="PF05685">
    <property type="entry name" value="Uma2"/>
    <property type="match status" value="1"/>
</dbReference>
<protein>
    <submittedName>
        <fullName evidence="2">Uma2 family endonuclease</fullName>
    </submittedName>
</protein>
<keyword evidence="2" id="KW-0255">Endonuclease</keyword>
<evidence type="ECO:0000313" key="3">
    <source>
        <dbReference type="Proteomes" id="UP001240984"/>
    </source>
</evidence>
<sequence>MTAALNDDFSAQGLGLTVDDLERFPEDGVRRELIDGLLLVCPAPSRAHQKIASYLERTLEETCPEHLEVVQGVEIRLGPRRTFIPDVLVITADAAQHRSRMYEPHEIALAVEIVSPTSMAIDRVLKPNLYAEAGIPHYWRIEIEDGKILILTHALDLVGSYRETGRHADQLKIDEPWSIDIPVSRLMPRFF</sequence>
<keyword evidence="2" id="KW-0378">Hydrolase</keyword>
<dbReference type="RefSeq" id="WP_306837495.1">
    <property type="nucleotide sequence ID" value="NZ_JAUSRA010000001.1"/>
</dbReference>
<organism evidence="2 3">
    <name type="scientific">Catenuloplanes nepalensis</name>
    <dbReference type="NCBI Taxonomy" id="587533"/>
    <lineage>
        <taxon>Bacteria</taxon>
        <taxon>Bacillati</taxon>
        <taxon>Actinomycetota</taxon>
        <taxon>Actinomycetes</taxon>
        <taxon>Micromonosporales</taxon>
        <taxon>Micromonosporaceae</taxon>
        <taxon>Catenuloplanes</taxon>
    </lineage>
</organism>
<dbReference type="EMBL" id="JAUSRA010000001">
    <property type="protein sequence ID" value="MDP9799101.1"/>
    <property type="molecule type" value="Genomic_DNA"/>
</dbReference>
<dbReference type="CDD" id="cd06260">
    <property type="entry name" value="DUF820-like"/>
    <property type="match status" value="1"/>
</dbReference>
<accession>A0ABT9N767</accession>
<feature type="domain" description="Putative restriction endonuclease" evidence="1">
    <location>
        <begin position="19"/>
        <end position="166"/>
    </location>
</feature>
<evidence type="ECO:0000313" key="2">
    <source>
        <dbReference type="EMBL" id="MDP9799101.1"/>
    </source>
</evidence>
<dbReference type="PANTHER" id="PTHR35400">
    <property type="entry name" value="SLR1083 PROTEIN"/>
    <property type="match status" value="1"/>
</dbReference>
<gene>
    <name evidence="2" type="ORF">J2S43_007613</name>
</gene>
<name>A0ABT9N767_9ACTN</name>
<evidence type="ECO:0000259" key="1">
    <source>
        <dbReference type="Pfam" id="PF05685"/>
    </source>
</evidence>
<dbReference type="Proteomes" id="UP001240984">
    <property type="component" value="Unassembled WGS sequence"/>
</dbReference>